<evidence type="ECO:0000259" key="2">
    <source>
        <dbReference type="Pfam" id="PF13201"/>
    </source>
</evidence>
<dbReference type="Proteomes" id="UP000030185">
    <property type="component" value="Unassembled WGS sequence"/>
</dbReference>
<dbReference type="EMBL" id="BBLT01000003">
    <property type="protein sequence ID" value="GAL84500.1"/>
    <property type="molecule type" value="Genomic_DNA"/>
</dbReference>
<sequence length="305" mass="33543">MKKIVIKFLLLFAVVPSFAQIENSGFENWEINSNGVELPSGWSSEFTPVSTSDLPVKKDQSSYSGSYAVTLKNILEERQSGGVVTTYANVGTLFLGSFDRNDYKLPGQSINEIPAAITGYYKFSQGATQDSDNYDTATVEVVLAKWNPSAEVFDILVRRTLKIYETKIEYTKFTINLDYEGNIIPDKLSIIFSTAQAGQISDGTSLTIDDLSYSTVTSVSTPISSLFTGKAYPNPATDEVKFIDLPEESSSIMVKDISGRVVKKLSLTSDNIDLDTTDLNSGMYLYTVLGRGENVLYTGKFAIKK</sequence>
<dbReference type="InterPro" id="IPR026444">
    <property type="entry name" value="Secre_tail"/>
</dbReference>
<protein>
    <recommendedName>
        <fullName evidence="6">Secretion system C-terminal sorting domain-containing protein</fullName>
    </recommendedName>
</protein>
<organism evidence="4 5">
    <name type="scientific">Sporocytophaga myxococcoides</name>
    <dbReference type="NCBI Taxonomy" id="153721"/>
    <lineage>
        <taxon>Bacteria</taxon>
        <taxon>Pseudomonadati</taxon>
        <taxon>Bacteroidota</taxon>
        <taxon>Cytophagia</taxon>
        <taxon>Cytophagales</taxon>
        <taxon>Cytophagaceae</taxon>
        <taxon>Sporocytophaga</taxon>
    </lineage>
</organism>
<feature type="domain" description="Secretion system C-terminal sorting" evidence="3">
    <location>
        <begin position="232"/>
        <end position="294"/>
    </location>
</feature>
<feature type="domain" description="Putative carbohydrate metabolism" evidence="2">
    <location>
        <begin position="29"/>
        <end position="211"/>
    </location>
</feature>
<keyword evidence="1" id="KW-0732">Signal</keyword>
<comment type="caution">
    <text evidence="4">The sequence shown here is derived from an EMBL/GenBank/DDBJ whole genome shotgun (WGS) entry which is preliminary data.</text>
</comment>
<dbReference type="OrthoDB" id="905678at2"/>
<name>A0A098LC20_9BACT</name>
<evidence type="ECO:0008006" key="6">
    <source>
        <dbReference type="Google" id="ProtNLM"/>
    </source>
</evidence>
<proteinExistence type="predicted"/>
<reference evidence="4 5" key="1">
    <citation type="submission" date="2014-09" db="EMBL/GenBank/DDBJ databases">
        <title>Sporocytophaga myxococcoides PG-01 genome sequencing.</title>
        <authorList>
            <person name="Liu L."/>
            <person name="Gao P.J."/>
            <person name="Chen G.J."/>
            <person name="Wang L.S."/>
        </authorList>
    </citation>
    <scope>NUCLEOTIDE SEQUENCE [LARGE SCALE GENOMIC DNA]</scope>
    <source>
        <strain evidence="4 5">PG-01</strain>
    </source>
</reference>
<dbReference type="Pfam" id="PF18962">
    <property type="entry name" value="Por_Secre_tail"/>
    <property type="match status" value="1"/>
</dbReference>
<dbReference type="eggNOG" id="ENOG5033IW0">
    <property type="taxonomic scope" value="Bacteria"/>
</dbReference>
<feature type="chain" id="PRO_5001944898" description="Secretion system C-terminal sorting domain-containing protein" evidence="1">
    <location>
        <begin position="20"/>
        <end position="305"/>
    </location>
</feature>
<gene>
    <name evidence="4" type="ORF">MYP_1728</name>
</gene>
<keyword evidence="5" id="KW-1185">Reference proteome</keyword>
<accession>A0A098LC20</accession>
<evidence type="ECO:0000313" key="4">
    <source>
        <dbReference type="EMBL" id="GAL84500.1"/>
    </source>
</evidence>
<dbReference type="RefSeq" id="WP_045461518.1">
    <property type="nucleotide sequence ID" value="NZ_BBLT01000003.1"/>
</dbReference>
<evidence type="ECO:0000256" key="1">
    <source>
        <dbReference type="SAM" id="SignalP"/>
    </source>
</evidence>
<dbReference type="Gene3D" id="2.60.120.890">
    <property type="entry name" value="BT2081, beta-jelly-roll domain"/>
    <property type="match status" value="1"/>
</dbReference>
<dbReference type="InterPro" id="IPR038653">
    <property type="entry name" value="Put_CMD_sf"/>
</dbReference>
<dbReference type="NCBIfam" id="TIGR04183">
    <property type="entry name" value="Por_Secre_tail"/>
    <property type="match status" value="1"/>
</dbReference>
<evidence type="ECO:0000259" key="3">
    <source>
        <dbReference type="Pfam" id="PF18962"/>
    </source>
</evidence>
<dbReference type="InterPro" id="IPR025112">
    <property type="entry name" value="PCMD"/>
</dbReference>
<feature type="signal peptide" evidence="1">
    <location>
        <begin position="1"/>
        <end position="19"/>
    </location>
</feature>
<dbReference type="AlphaFoldDB" id="A0A098LC20"/>
<dbReference type="Pfam" id="PF13201">
    <property type="entry name" value="PCMD"/>
    <property type="match status" value="1"/>
</dbReference>
<evidence type="ECO:0000313" key="5">
    <source>
        <dbReference type="Proteomes" id="UP000030185"/>
    </source>
</evidence>